<evidence type="ECO:0000313" key="2">
    <source>
        <dbReference type="Proteomes" id="UP001328107"/>
    </source>
</evidence>
<organism evidence="1 2">
    <name type="scientific">Pristionchus mayeri</name>
    <dbReference type="NCBI Taxonomy" id="1317129"/>
    <lineage>
        <taxon>Eukaryota</taxon>
        <taxon>Metazoa</taxon>
        <taxon>Ecdysozoa</taxon>
        <taxon>Nematoda</taxon>
        <taxon>Chromadorea</taxon>
        <taxon>Rhabditida</taxon>
        <taxon>Rhabditina</taxon>
        <taxon>Diplogasteromorpha</taxon>
        <taxon>Diplogasteroidea</taxon>
        <taxon>Neodiplogasteridae</taxon>
        <taxon>Pristionchus</taxon>
    </lineage>
</organism>
<sequence length="133" mass="15021">LLPLLVLSRANPPHQKHAELPNESDDFHLVHHLEVEASQSRYSYAAKMDNVTVEFQLQKIKAEDKNMPLATYKVNITNNSDKKLCGVVFKPDQEFFDETLENLVETNGNLITKELGLISGSSTSQYSFVTKDL</sequence>
<gene>
    <name evidence="1" type="ORF">PMAYCL1PPCAC_19194</name>
</gene>
<reference evidence="2" key="1">
    <citation type="submission" date="2022-10" db="EMBL/GenBank/DDBJ databases">
        <title>Genome assembly of Pristionchus species.</title>
        <authorList>
            <person name="Yoshida K."/>
            <person name="Sommer R.J."/>
        </authorList>
    </citation>
    <scope>NUCLEOTIDE SEQUENCE [LARGE SCALE GENOMIC DNA]</scope>
    <source>
        <strain evidence="2">RS5460</strain>
    </source>
</reference>
<accession>A0AAN5CRE6</accession>
<dbReference type="AlphaFoldDB" id="A0AAN5CRE6"/>
<protein>
    <submittedName>
        <fullName evidence="1">Uncharacterized protein</fullName>
    </submittedName>
</protein>
<comment type="caution">
    <text evidence="1">The sequence shown here is derived from an EMBL/GenBank/DDBJ whole genome shotgun (WGS) entry which is preliminary data.</text>
</comment>
<feature type="non-terminal residue" evidence="1">
    <location>
        <position position="1"/>
    </location>
</feature>
<dbReference type="Proteomes" id="UP001328107">
    <property type="component" value="Unassembled WGS sequence"/>
</dbReference>
<dbReference type="EMBL" id="BTRK01000004">
    <property type="protein sequence ID" value="GMR48999.1"/>
    <property type="molecule type" value="Genomic_DNA"/>
</dbReference>
<keyword evidence="2" id="KW-1185">Reference proteome</keyword>
<feature type="non-terminal residue" evidence="1">
    <location>
        <position position="133"/>
    </location>
</feature>
<proteinExistence type="predicted"/>
<name>A0AAN5CRE6_9BILA</name>
<evidence type="ECO:0000313" key="1">
    <source>
        <dbReference type="EMBL" id="GMR48999.1"/>
    </source>
</evidence>